<evidence type="ECO:0000256" key="1">
    <source>
        <dbReference type="ARBA" id="ARBA00023015"/>
    </source>
</evidence>
<dbReference type="Proteomes" id="UP000320722">
    <property type="component" value="Chromosome"/>
</dbReference>
<dbReference type="Pfam" id="PF00440">
    <property type="entry name" value="TetR_N"/>
    <property type="match status" value="1"/>
</dbReference>
<evidence type="ECO:0000313" key="7">
    <source>
        <dbReference type="Proteomes" id="UP000320722"/>
    </source>
</evidence>
<dbReference type="InterPro" id="IPR001647">
    <property type="entry name" value="HTH_TetR"/>
</dbReference>
<dbReference type="InterPro" id="IPR009057">
    <property type="entry name" value="Homeodomain-like_sf"/>
</dbReference>
<keyword evidence="1" id="KW-0805">Transcription regulation</keyword>
<evidence type="ECO:0000256" key="3">
    <source>
        <dbReference type="ARBA" id="ARBA00023163"/>
    </source>
</evidence>
<protein>
    <submittedName>
        <fullName evidence="6">HTH-type transcriptional repressor ComR</fullName>
    </submittedName>
</protein>
<evidence type="ECO:0000259" key="5">
    <source>
        <dbReference type="Pfam" id="PF16925"/>
    </source>
</evidence>
<dbReference type="SUPFAM" id="SSF46689">
    <property type="entry name" value="Homeodomain-like"/>
    <property type="match status" value="1"/>
</dbReference>
<name>A0A517W5Y3_9PLAN</name>
<reference evidence="6 7" key="1">
    <citation type="submission" date="2019-02" db="EMBL/GenBank/DDBJ databases">
        <title>Deep-cultivation of Planctomycetes and their phenomic and genomic characterization uncovers novel biology.</title>
        <authorList>
            <person name="Wiegand S."/>
            <person name="Jogler M."/>
            <person name="Boedeker C."/>
            <person name="Pinto D."/>
            <person name="Vollmers J."/>
            <person name="Rivas-Marin E."/>
            <person name="Kohn T."/>
            <person name="Peeters S.H."/>
            <person name="Heuer A."/>
            <person name="Rast P."/>
            <person name="Oberbeckmann S."/>
            <person name="Bunk B."/>
            <person name="Jeske O."/>
            <person name="Meyerdierks A."/>
            <person name="Storesund J.E."/>
            <person name="Kallscheuer N."/>
            <person name="Luecker S."/>
            <person name="Lage O.M."/>
            <person name="Pohl T."/>
            <person name="Merkel B.J."/>
            <person name="Hornburger P."/>
            <person name="Mueller R.-W."/>
            <person name="Bruemmer F."/>
            <person name="Labrenz M."/>
            <person name="Spormann A.M."/>
            <person name="Op den Camp H."/>
            <person name="Overmann J."/>
            <person name="Amann R."/>
            <person name="Jetten M.S.M."/>
            <person name="Mascher T."/>
            <person name="Medema M.H."/>
            <person name="Devos D.P."/>
            <person name="Kaster A.-K."/>
            <person name="Ovreas L."/>
            <person name="Rohde M."/>
            <person name="Galperin M.Y."/>
            <person name="Jogler C."/>
        </authorList>
    </citation>
    <scope>NUCLEOTIDE SEQUENCE [LARGE SCALE GENOMIC DNA]</scope>
    <source>
        <strain evidence="6 7">V6</strain>
    </source>
</reference>
<feature type="domain" description="Tetracyclin repressor-like C-terminal" evidence="5">
    <location>
        <begin position="91"/>
        <end position="176"/>
    </location>
</feature>
<dbReference type="InterPro" id="IPR036271">
    <property type="entry name" value="Tet_transcr_reg_TetR-rel_C_sf"/>
</dbReference>
<dbReference type="InterPro" id="IPR011075">
    <property type="entry name" value="TetR_C"/>
</dbReference>
<evidence type="ECO:0000256" key="2">
    <source>
        <dbReference type="ARBA" id="ARBA00023125"/>
    </source>
</evidence>
<dbReference type="RefSeq" id="WP_145035950.1">
    <property type="nucleotide sequence ID" value="NZ_CP036347.1"/>
</dbReference>
<evidence type="ECO:0000259" key="4">
    <source>
        <dbReference type="Pfam" id="PF00440"/>
    </source>
</evidence>
<dbReference type="SUPFAM" id="SSF48498">
    <property type="entry name" value="Tetracyclin repressor-like, C-terminal domain"/>
    <property type="match status" value="1"/>
</dbReference>
<dbReference type="AlphaFoldDB" id="A0A517W5Y3"/>
<keyword evidence="2" id="KW-0238">DNA-binding</keyword>
<dbReference type="Gene3D" id="1.10.357.10">
    <property type="entry name" value="Tetracycline Repressor, domain 2"/>
    <property type="match status" value="1"/>
</dbReference>
<dbReference type="EMBL" id="CP036347">
    <property type="protein sequence ID" value="QDU00668.1"/>
    <property type="molecule type" value="Genomic_DNA"/>
</dbReference>
<organism evidence="6 7">
    <name type="scientific">Gimesia chilikensis</name>
    <dbReference type="NCBI Taxonomy" id="2605989"/>
    <lineage>
        <taxon>Bacteria</taxon>
        <taxon>Pseudomonadati</taxon>
        <taxon>Planctomycetota</taxon>
        <taxon>Planctomycetia</taxon>
        <taxon>Planctomycetales</taxon>
        <taxon>Planctomycetaceae</taxon>
        <taxon>Gimesia</taxon>
    </lineage>
</organism>
<keyword evidence="3" id="KW-0804">Transcription</keyword>
<accession>A0A517W5Y3</accession>
<gene>
    <name evidence="6" type="primary">comR</name>
    <name evidence="6" type="ORF">V6x_03430</name>
</gene>
<proteinExistence type="predicted"/>
<feature type="domain" description="HTH tetR-type" evidence="4">
    <location>
        <begin position="18"/>
        <end position="61"/>
    </location>
</feature>
<dbReference type="GO" id="GO:0003677">
    <property type="term" value="F:DNA binding"/>
    <property type="evidence" value="ECO:0007669"/>
    <property type="project" value="UniProtKB-KW"/>
</dbReference>
<dbReference type="Gene3D" id="1.10.10.60">
    <property type="entry name" value="Homeodomain-like"/>
    <property type="match status" value="1"/>
</dbReference>
<sequence length="201" mass="21807">MARTGRPRLFDREQALLQAMHLFWEYGFEAVSVAELQKELGGLSAASFYAAFGSKQELFSETMALYMSTCGDIIAPLEDREVAPREGISQALQRAIEVQTGAGHPSGCMAVLSGVNLSQKNQEILKLVAAARAATREAVSACVDRAVAEGALPKKVDRESLVVLIDTFLKGIAIEARDGIPSSVLFKAAENLMQVWDQYAR</sequence>
<evidence type="ECO:0000313" key="6">
    <source>
        <dbReference type="EMBL" id="QDU00668.1"/>
    </source>
</evidence>
<dbReference type="Pfam" id="PF16925">
    <property type="entry name" value="TetR_C_13"/>
    <property type="match status" value="1"/>
</dbReference>
<dbReference type="PANTHER" id="PTHR47506">
    <property type="entry name" value="TRANSCRIPTIONAL REGULATORY PROTEIN"/>
    <property type="match status" value="1"/>
</dbReference>
<dbReference type="PANTHER" id="PTHR47506:SF1">
    <property type="entry name" value="HTH-TYPE TRANSCRIPTIONAL REGULATOR YJDC"/>
    <property type="match status" value="1"/>
</dbReference>